<feature type="transmembrane region" description="Helical" evidence="1">
    <location>
        <begin position="48"/>
        <end position="65"/>
    </location>
</feature>
<sequence>MPDLLAWPGLTGICRAIGAALVLFFLLDCLLVWHFFETFKESDNLAESANGLAIGIGLLLSLMIARHHPAESLRRRFWYLAALLLLLVACNEIFDLRERANRAWADDDFLDLVVLLLTPGGLYLACRIECASGIAVTSMRVGFAFQCLSALIDLGDGPLYTWTMFGANAMNVVADISELMFIETYVFGLICLLLHAITREIPGTAGTGRGVSQ</sequence>
<accession>A0A4R6WPI9</accession>
<feature type="transmembrane region" description="Helical" evidence="1">
    <location>
        <begin position="77"/>
        <end position="94"/>
    </location>
</feature>
<feature type="transmembrane region" description="Helical" evidence="1">
    <location>
        <begin position="12"/>
        <end position="36"/>
    </location>
</feature>
<feature type="transmembrane region" description="Helical" evidence="1">
    <location>
        <begin position="109"/>
        <end position="126"/>
    </location>
</feature>
<keyword evidence="1" id="KW-0472">Membrane</keyword>
<feature type="transmembrane region" description="Helical" evidence="1">
    <location>
        <begin position="172"/>
        <end position="194"/>
    </location>
</feature>
<comment type="caution">
    <text evidence="2">The sequence shown here is derived from an EMBL/GenBank/DDBJ whole genome shotgun (WGS) entry which is preliminary data.</text>
</comment>
<reference evidence="2 3" key="1">
    <citation type="submission" date="2019-03" db="EMBL/GenBank/DDBJ databases">
        <title>Genomic Encyclopedia of Type Strains, Phase III (KMG-III): the genomes of soil and plant-associated and newly described type strains.</title>
        <authorList>
            <person name="Whitman W."/>
        </authorList>
    </citation>
    <scope>NUCLEOTIDE SEQUENCE [LARGE SCALE GENOMIC DNA]</scope>
    <source>
        <strain evidence="2 3">CGMCC 1.7660</strain>
    </source>
</reference>
<protein>
    <submittedName>
        <fullName evidence="2">Uncharacterized protein</fullName>
    </submittedName>
</protein>
<gene>
    <name evidence="2" type="ORF">A8950_2457</name>
</gene>
<evidence type="ECO:0000313" key="2">
    <source>
        <dbReference type="EMBL" id="TDQ81389.1"/>
    </source>
</evidence>
<evidence type="ECO:0000256" key="1">
    <source>
        <dbReference type="SAM" id="Phobius"/>
    </source>
</evidence>
<evidence type="ECO:0000313" key="3">
    <source>
        <dbReference type="Proteomes" id="UP000295783"/>
    </source>
</evidence>
<dbReference type="OrthoDB" id="9886472at2"/>
<dbReference type="Proteomes" id="UP000295783">
    <property type="component" value="Unassembled WGS sequence"/>
</dbReference>
<keyword evidence="1" id="KW-1133">Transmembrane helix</keyword>
<dbReference type="RefSeq" id="WP_133613946.1">
    <property type="nucleotide sequence ID" value="NZ_SNYW01000009.1"/>
</dbReference>
<feature type="transmembrane region" description="Helical" evidence="1">
    <location>
        <begin position="133"/>
        <end position="152"/>
    </location>
</feature>
<dbReference type="AlphaFoldDB" id="A0A4R6WPI9"/>
<name>A0A4R6WPI9_9PROT</name>
<dbReference type="EMBL" id="SNYW01000009">
    <property type="protein sequence ID" value="TDQ81389.1"/>
    <property type="molecule type" value="Genomic_DNA"/>
</dbReference>
<keyword evidence="1" id="KW-0812">Transmembrane</keyword>
<keyword evidence="3" id="KW-1185">Reference proteome</keyword>
<proteinExistence type="predicted"/>
<organism evidence="2 3">
    <name type="scientific">Dongia mobilis</name>
    <dbReference type="NCBI Taxonomy" id="578943"/>
    <lineage>
        <taxon>Bacteria</taxon>
        <taxon>Pseudomonadati</taxon>
        <taxon>Pseudomonadota</taxon>
        <taxon>Alphaproteobacteria</taxon>
        <taxon>Rhodospirillales</taxon>
        <taxon>Dongiaceae</taxon>
        <taxon>Dongia</taxon>
    </lineage>
</organism>